<dbReference type="SUPFAM" id="SSF56784">
    <property type="entry name" value="HAD-like"/>
    <property type="match status" value="1"/>
</dbReference>
<reference evidence="2" key="1">
    <citation type="journal article" date="2019" name="Int. J. Syst. Evol. Microbiol.">
        <title>The Global Catalogue of Microorganisms (GCM) 10K type strain sequencing project: providing services to taxonomists for standard genome sequencing and annotation.</title>
        <authorList>
            <consortium name="The Broad Institute Genomics Platform"/>
            <consortium name="The Broad Institute Genome Sequencing Center for Infectious Disease"/>
            <person name="Wu L."/>
            <person name="Ma J."/>
        </authorList>
    </citation>
    <scope>NUCLEOTIDE SEQUENCE [LARGE SCALE GENOMIC DNA]</scope>
    <source>
        <strain evidence="2">CCUG 71848</strain>
    </source>
</reference>
<dbReference type="SFLD" id="SFLDS00003">
    <property type="entry name" value="Haloacid_Dehalogenase"/>
    <property type="match status" value="1"/>
</dbReference>
<dbReference type="GO" id="GO:0016787">
    <property type="term" value="F:hydrolase activity"/>
    <property type="evidence" value="ECO:0007669"/>
    <property type="project" value="UniProtKB-KW"/>
</dbReference>
<name>A0ABW3PFM5_9LACO</name>
<dbReference type="InterPro" id="IPR000150">
    <property type="entry name" value="Cof"/>
</dbReference>
<protein>
    <submittedName>
        <fullName evidence="1">Cof-type HAD-IIB family hydrolase</fullName>
    </submittedName>
</protein>
<evidence type="ECO:0000313" key="1">
    <source>
        <dbReference type="EMBL" id="MFD1124447.1"/>
    </source>
</evidence>
<keyword evidence="1" id="KW-0378">Hydrolase</keyword>
<dbReference type="SFLD" id="SFLDG01140">
    <property type="entry name" value="C2.B:_Phosphomannomutase_and_P"/>
    <property type="match status" value="1"/>
</dbReference>
<evidence type="ECO:0000313" key="2">
    <source>
        <dbReference type="Proteomes" id="UP001597156"/>
    </source>
</evidence>
<dbReference type="NCBIfam" id="TIGR00099">
    <property type="entry name" value="Cof-subfamily"/>
    <property type="match status" value="1"/>
</dbReference>
<proteinExistence type="predicted"/>
<dbReference type="EMBL" id="JBHTLH010000008">
    <property type="protein sequence ID" value="MFD1124447.1"/>
    <property type="molecule type" value="Genomic_DNA"/>
</dbReference>
<dbReference type="Gene3D" id="3.30.1240.10">
    <property type="match status" value="1"/>
</dbReference>
<dbReference type="InterPro" id="IPR006379">
    <property type="entry name" value="HAD-SF_hydro_IIB"/>
</dbReference>
<dbReference type="PANTHER" id="PTHR10000:SF25">
    <property type="entry name" value="PHOSPHATASE YKRA-RELATED"/>
    <property type="match status" value="1"/>
</dbReference>
<dbReference type="InterPro" id="IPR023214">
    <property type="entry name" value="HAD_sf"/>
</dbReference>
<dbReference type="Proteomes" id="UP001597156">
    <property type="component" value="Unassembled WGS sequence"/>
</dbReference>
<dbReference type="PANTHER" id="PTHR10000">
    <property type="entry name" value="PHOSPHOSERINE PHOSPHATASE"/>
    <property type="match status" value="1"/>
</dbReference>
<keyword evidence="2" id="KW-1185">Reference proteome</keyword>
<organism evidence="1 2">
    <name type="scientific">Lentilactobacillus raoultii</name>
    <dbReference type="NCBI Taxonomy" id="1987503"/>
    <lineage>
        <taxon>Bacteria</taxon>
        <taxon>Bacillati</taxon>
        <taxon>Bacillota</taxon>
        <taxon>Bacilli</taxon>
        <taxon>Lactobacillales</taxon>
        <taxon>Lactobacillaceae</taxon>
        <taxon>Lentilactobacillus</taxon>
    </lineage>
</organism>
<dbReference type="InterPro" id="IPR036412">
    <property type="entry name" value="HAD-like_sf"/>
</dbReference>
<sequence length="256" mass="28935">MINAITVFDLDGTLCDAGPLQISSTTLQAIKQLKANHILPVIATGRSYYEITDLLTLLDLHTYILANGCYIVYKDQTIQNYQFPIEKIQAVIQFASEHHDDVGFFNQQGFAVSGLNPLTSRHIARNHLLDTFVDPTFFQHAPVNFLNLYIEQAKEALYQTAFHNQLSILRYAPDAVDVMPLEISKAQGITKIKRLIGHPEIDVYAFGDQNNDLSMFNLADYSISMKQASHRLKQRASYVAKSDHGVLEGLRHYHLI</sequence>
<dbReference type="RefSeq" id="WP_121978797.1">
    <property type="nucleotide sequence ID" value="NZ_JBHTLH010000008.1"/>
</dbReference>
<dbReference type="NCBIfam" id="TIGR01484">
    <property type="entry name" value="HAD-SF-IIB"/>
    <property type="match status" value="1"/>
</dbReference>
<dbReference type="Gene3D" id="3.40.50.1000">
    <property type="entry name" value="HAD superfamily/HAD-like"/>
    <property type="match status" value="1"/>
</dbReference>
<accession>A0ABW3PFM5</accession>
<gene>
    <name evidence="1" type="ORF">ACFQ22_03620</name>
</gene>
<dbReference type="Pfam" id="PF08282">
    <property type="entry name" value="Hydrolase_3"/>
    <property type="match status" value="1"/>
</dbReference>
<dbReference type="PROSITE" id="PS01229">
    <property type="entry name" value="COF_2"/>
    <property type="match status" value="1"/>
</dbReference>
<comment type="caution">
    <text evidence="1">The sequence shown here is derived from an EMBL/GenBank/DDBJ whole genome shotgun (WGS) entry which is preliminary data.</text>
</comment>